<keyword evidence="1" id="KW-0106">Calcium</keyword>
<evidence type="ECO:0000259" key="4">
    <source>
        <dbReference type="PROSITE" id="PS50222"/>
    </source>
</evidence>
<dbReference type="Proteomes" id="UP000274131">
    <property type="component" value="Unassembled WGS sequence"/>
</dbReference>
<evidence type="ECO:0000256" key="1">
    <source>
        <dbReference type="ARBA" id="ARBA00022837"/>
    </source>
</evidence>
<dbReference type="GO" id="GO:0005509">
    <property type="term" value="F:calcium ion binding"/>
    <property type="evidence" value="ECO:0007669"/>
    <property type="project" value="InterPro"/>
</dbReference>
<protein>
    <submittedName>
        <fullName evidence="7">EF-hand domain-containing protein</fullName>
    </submittedName>
</protein>
<evidence type="ECO:0000313" key="7">
    <source>
        <dbReference type="WBParaSite" id="EVEC_0001356701-mRNA-1"/>
    </source>
</evidence>
<dbReference type="Pfam" id="PF13202">
    <property type="entry name" value="EF-hand_5"/>
    <property type="match status" value="3"/>
</dbReference>
<dbReference type="OrthoDB" id="293868at2759"/>
<keyword evidence="2" id="KW-0812">Transmembrane</keyword>
<evidence type="ECO:0000256" key="3">
    <source>
        <dbReference type="SAM" id="SignalP"/>
    </source>
</evidence>
<feature type="chain" id="PRO_5043123186" evidence="3">
    <location>
        <begin position="18"/>
        <end position="178"/>
    </location>
</feature>
<keyword evidence="3" id="KW-0732">Signal</keyword>
<gene>
    <name evidence="5" type="ORF">EVEC_LOCUS12699</name>
</gene>
<name>A0A0N4VRA2_ENTVE</name>
<keyword evidence="2" id="KW-0472">Membrane</keyword>
<sequence length="178" mass="21018">MLSVLFVILSLISLINCRSIEVRLPDQDVPEETPEETFLRSDTNKDNQLSFDEFLRTELVYVLVKQDEFNNYDTNKDGIVSRNEYEAVHKKEQQQNAELQAQYYAQLFEEFDEDFDMKLNENEVRNFFAKRLLLKPGDNNNFEKTFKKYDVDRDGALDIAGLISSSFFFCLLFFFLLL</sequence>
<feature type="domain" description="EF-hand" evidence="4">
    <location>
        <begin position="99"/>
        <end position="134"/>
    </location>
</feature>
<dbReference type="EMBL" id="UXUI01016054">
    <property type="protein sequence ID" value="VDD97948.1"/>
    <property type="molecule type" value="Genomic_DNA"/>
</dbReference>
<evidence type="ECO:0000313" key="5">
    <source>
        <dbReference type="EMBL" id="VDD97948.1"/>
    </source>
</evidence>
<dbReference type="AlphaFoldDB" id="A0A0N4VRA2"/>
<dbReference type="InterPro" id="IPR011992">
    <property type="entry name" value="EF-hand-dom_pair"/>
</dbReference>
<feature type="transmembrane region" description="Helical" evidence="2">
    <location>
        <begin position="159"/>
        <end position="177"/>
    </location>
</feature>
<feature type="domain" description="EF-hand" evidence="4">
    <location>
        <begin position="69"/>
        <end position="95"/>
    </location>
</feature>
<reference evidence="5 6" key="2">
    <citation type="submission" date="2018-10" db="EMBL/GenBank/DDBJ databases">
        <authorList>
            <consortium name="Pathogen Informatics"/>
        </authorList>
    </citation>
    <scope>NUCLEOTIDE SEQUENCE [LARGE SCALE GENOMIC DNA]</scope>
</reference>
<keyword evidence="2" id="KW-1133">Transmembrane helix</keyword>
<evidence type="ECO:0000256" key="2">
    <source>
        <dbReference type="SAM" id="Phobius"/>
    </source>
</evidence>
<dbReference type="Gene3D" id="1.10.238.10">
    <property type="entry name" value="EF-hand"/>
    <property type="match status" value="2"/>
</dbReference>
<dbReference type="SUPFAM" id="SSF47473">
    <property type="entry name" value="EF-hand"/>
    <property type="match status" value="1"/>
</dbReference>
<evidence type="ECO:0000313" key="6">
    <source>
        <dbReference type="Proteomes" id="UP000274131"/>
    </source>
</evidence>
<reference evidence="7" key="1">
    <citation type="submission" date="2017-02" db="UniProtKB">
        <authorList>
            <consortium name="WormBaseParasite"/>
        </authorList>
    </citation>
    <scope>IDENTIFICATION</scope>
</reference>
<dbReference type="WBParaSite" id="EVEC_0001356701-mRNA-1">
    <property type="protein sequence ID" value="EVEC_0001356701-mRNA-1"/>
    <property type="gene ID" value="EVEC_0001356701"/>
</dbReference>
<dbReference type="PROSITE" id="PS00018">
    <property type="entry name" value="EF_HAND_1"/>
    <property type="match status" value="2"/>
</dbReference>
<accession>A0A0N4VRA2</accession>
<dbReference type="InterPro" id="IPR002048">
    <property type="entry name" value="EF_hand_dom"/>
</dbReference>
<proteinExistence type="predicted"/>
<dbReference type="PROSITE" id="PS50222">
    <property type="entry name" value="EF_HAND_2"/>
    <property type="match status" value="2"/>
</dbReference>
<feature type="signal peptide" evidence="3">
    <location>
        <begin position="1"/>
        <end position="17"/>
    </location>
</feature>
<dbReference type="InterPro" id="IPR018247">
    <property type="entry name" value="EF_Hand_1_Ca_BS"/>
</dbReference>
<keyword evidence="6" id="KW-1185">Reference proteome</keyword>
<organism evidence="7">
    <name type="scientific">Enterobius vermicularis</name>
    <name type="common">Human pinworm</name>
    <dbReference type="NCBI Taxonomy" id="51028"/>
    <lineage>
        <taxon>Eukaryota</taxon>
        <taxon>Metazoa</taxon>
        <taxon>Ecdysozoa</taxon>
        <taxon>Nematoda</taxon>
        <taxon>Chromadorea</taxon>
        <taxon>Rhabditida</taxon>
        <taxon>Spirurina</taxon>
        <taxon>Oxyuridomorpha</taxon>
        <taxon>Oxyuroidea</taxon>
        <taxon>Oxyuridae</taxon>
        <taxon>Enterobius</taxon>
    </lineage>
</organism>
<dbReference type="STRING" id="51028.A0A0N4VRA2"/>